<dbReference type="Proteomes" id="UP001597295">
    <property type="component" value="Unassembled WGS sequence"/>
</dbReference>
<dbReference type="RefSeq" id="WP_379875445.1">
    <property type="nucleotide sequence ID" value="NZ_JBHUIP010000004.1"/>
</dbReference>
<dbReference type="InterPro" id="IPR000866">
    <property type="entry name" value="AhpC/TSA"/>
</dbReference>
<comment type="caution">
    <text evidence="2">The sequence shown here is derived from an EMBL/GenBank/DDBJ whole genome shotgun (WGS) entry which is preliminary data.</text>
</comment>
<dbReference type="InterPro" id="IPR047262">
    <property type="entry name" value="PRX-like1"/>
</dbReference>
<proteinExistence type="predicted"/>
<dbReference type="PROSITE" id="PS51352">
    <property type="entry name" value="THIOREDOXIN_2"/>
    <property type="match status" value="1"/>
</dbReference>
<accession>A0ABW5DRF9</accession>
<evidence type="ECO:0000313" key="2">
    <source>
        <dbReference type="EMBL" id="MFD2262484.1"/>
    </source>
</evidence>
<dbReference type="Pfam" id="PF00578">
    <property type="entry name" value="AhpC-TSA"/>
    <property type="match status" value="1"/>
</dbReference>
<gene>
    <name evidence="2" type="ORF">ACFSM5_06255</name>
</gene>
<dbReference type="Gene3D" id="3.40.30.10">
    <property type="entry name" value="Glutaredoxin"/>
    <property type="match status" value="1"/>
</dbReference>
<dbReference type="CDD" id="cd02969">
    <property type="entry name" value="PRX_like1"/>
    <property type="match status" value="1"/>
</dbReference>
<evidence type="ECO:0000259" key="1">
    <source>
        <dbReference type="PROSITE" id="PS51352"/>
    </source>
</evidence>
<dbReference type="SUPFAM" id="SSF52833">
    <property type="entry name" value="Thioredoxin-like"/>
    <property type="match status" value="1"/>
</dbReference>
<dbReference type="EMBL" id="JBHUIP010000004">
    <property type="protein sequence ID" value="MFD2262484.1"/>
    <property type="molecule type" value="Genomic_DNA"/>
</dbReference>
<protein>
    <submittedName>
        <fullName evidence="2">Thioredoxin family protein</fullName>
    </submittedName>
</protein>
<feature type="domain" description="Thioredoxin" evidence="1">
    <location>
        <begin position="8"/>
        <end position="165"/>
    </location>
</feature>
<dbReference type="InterPro" id="IPR013766">
    <property type="entry name" value="Thioredoxin_domain"/>
</dbReference>
<name>A0ABW5DRF9_9PROT</name>
<organism evidence="2 3">
    <name type="scientific">Lacibacterium aquatile</name>
    <dbReference type="NCBI Taxonomy" id="1168082"/>
    <lineage>
        <taxon>Bacteria</taxon>
        <taxon>Pseudomonadati</taxon>
        <taxon>Pseudomonadota</taxon>
        <taxon>Alphaproteobacteria</taxon>
        <taxon>Rhodospirillales</taxon>
        <taxon>Rhodospirillaceae</taxon>
    </lineage>
</organism>
<dbReference type="PANTHER" id="PTHR43640:SF1">
    <property type="entry name" value="THIOREDOXIN-DEPENDENT PEROXIREDOXIN"/>
    <property type="match status" value="1"/>
</dbReference>
<reference evidence="3" key="1">
    <citation type="journal article" date="2019" name="Int. J. Syst. Evol. Microbiol.">
        <title>The Global Catalogue of Microorganisms (GCM) 10K type strain sequencing project: providing services to taxonomists for standard genome sequencing and annotation.</title>
        <authorList>
            <consortium name="The Broad Institute Genomics Platform"/>
            <consortium name="The Broad Institute Genome Sequencing Center for Infectious Disease"/>
            <person name="Wu L."/>
            <person name="Ma J."/>
        </authorList>
    </citation>
    <scope>NUCLEOTIDE SEQUENCE [LARGE SCALE GENOMIC DNA]</scope>
    <source>
        <strain evidence="3">CGMCC 1.19062</strain>
    </source>
</reference>
<dbReference type="PANTHER" id="PTHR43640">
    <property type="entry name" value="OS07G0260300 PROTEIN"/>
    <property type="match status" value="1"/>
</dbReference>
<evidence type="ECO:0000313" key="3">
    <source>
        <dbReference type="Proteomes" id="UP001597295"/>
    </source>
</evidence>
<keyword evidence="3" id="KW-1185">Reference proteome</keyword>
<dbReference type="InterPro" id="IPR036249">
    <property type="entry name" value="Thioredoxin-like_sf"/>
</dbReference>
<sequence>MAVESGICDFGWPAPDFALKGTDGKLWRLADVRGPRGTLVMFICNHCPYVKSAIDRIVRDARELEGLGIRSVAIMPNDTDAYPEDDFDHMVAFSAAHQLPFPYLIDPTQQIARAYDAKCTPDFFGFDGELRLQYRGRIDVGGKNVVPGARRDLFEAMKLVAQTGSGPREQLPSLGCSVKWRG</sequence>